<sequence length="144" mass="16374">MIFSLFLFTLYALAEWMTQWGSKYLGDQGYAPIEILRYYYGESMYINTAEQISGIPSSWPGYDLTIGSRGDKVRQIQQQLNRIAKDYPSLPTIAVDGVYGESTANAVRKFQNIFGLPQTGIVDYPTWYKISEIYVGVSRIAELN</sequence>
<evidence type="ECO:0000313" key="2">
    <source>
        <dbReference type="EMBL" id="AQP40945.1"/>
    </source>
</evidence>
<protein>
    <recommendedName>
        <fullName evidence="1">Peptidoglycan binding-like domain-containing protein</fullName>
    </recommendedName>
</protein>
<dbReference type="Pfam" id="PF01471">
    <property type="entry name" value="PG_binding_1"/>
    <property type="match status" value="1"/>
</dbReference>
<dbReference type="Gene3D" id="1.10.101.10">
    <property type="entry name" value="PGBD-like superfamily/PGBD"/>
    <property type="match status" value="1"/>
</dbReference>
<dbReference type="InterPro" id="IPR002477">
    <property type="entry name" value="Peptidoglycan-bd-like"/>
</dbReference>
<dbReference type="InterPro" id="IPR036365">
    <property type="entry name" value="PGBD-like_sf"/>
</dbReference>
<gene>
    <name evidence="2" type="ORF">DO83_09850</name>
</gene>
<dbReference type="InterPro" id="IPR036366">
    <property type="entry name" value="PGBDSf"/>
</dbReference>
<reference evidence="2 3" key="1">
    <citation type="journal article" date="2016" name="Sci. Rep.">
        <title>Accelerated dysbiosis of gut microbiota during aggravation of DSS-induced colitis by a butyrate-producing bacterium.</title>
        <authorList>
            <person name="Zhang Q."/>
            <person name="Wu Y."/>
            <person name="Wang J."/>
            <person name="Wu G."/>
            <person name="Long W."/>
            <person name="Xue Z."/>
            <person name="Wang L."/>
            <person name="Zhang X."/>
            <person name="Pang X."/>
            <person name="Zhao Y."/>
            <person name="Zhao L."/>
            <person name="Zhang C."/>
        </authorList>
    </citation>
    <scope>NUCLEOTIDE SEQUENCE [LARGE SCALE GENOMIC DNA]</scope>
    <source>
        <strain evidence="2 3">BPB5</strain>
    </source>
</reference>
<accession>A0A1Q2CB98</accession>
<dbReference type="AlphaFoldDB" id="A0A1Q2CB98"/>
<evidence type="ECO:0000313" key="3">
    <source>
        <dbReference type="Proteomes" id="UP000188159"/>
    </source>
</evidence>
<evidence type="ECO:0000259" key="1">
    <source>
        <dbReference type="Pfam" id="PF01471"/>
    </source>
</evidence>
<proteinExistence type="predicted"/>
<name>A0A1Q2CB98_ANAHA</name>
<dbReference type="SUPFAM" id="SSF47090">
    <property type="entry name" value="PGBD-like"/>
    <property type="match status" value="1"/>
</dbReference>
<feature type="domain" description="Peptidoglycan binding-like" evidence="1">
    <location>
        <begin position="69"/>
        <end position="129"/>
    </location>
</feature>
<organism evidence="2 3">
    <name type="scientific">Anaerostipes hadrus</name>
    <dbReference type="NCBI Taxonomy" id="649756"/>
    <lineage>
        <taxon>Bacteria</taxon>
        <taxon>Bacillati</taxon>
        <taxon>Bacillota</taxon>
        <taxon>Clostridia</taxon>
        <taxon>Lachnospirales</taxon>
        <taxon>Lachnospiraceae</taxon>
        <taxon>Anaerostipes</taxon>
    </lineage>
</organism>
<dbReference type="Proteomes" id="UP000188159">
    <property type="component" value="Chromosome"/>
</dbReference>
<dbReference type="EMBL" id="CP012098">
    <property type="protein sequence ID" value="AQP40945.1"/>
    <property type="molecule type" value="Genomic_DNA"/>
</dbReference>